<proteinExistence type="predicted"/>
<dbReference type="AlphaFoldDB" id="A0A3N4GE16"/>
<keyword evidence="3" id="KW-1185">Reference proteome</keyword>
<evidence type="ECO:0000313" key="2">
    <source>
        <dbReference type="EMBL" id="RPA60475.1"/>
    </source>
</evidence>
<keyword evidence="2" id="KW-0378">Hydrolase</keyword>
<accession>A0A3N4GE16</accession>
<dbReference type="Gene3D" id="3.40.50.1820">
    <property type="entry name" value="alpha/beta hydrolase"/>
    <property type="match status" value="1"/>
</dbReference>
<organism evidence="2 3">
    <name type="scientific">Aerococcus agrisoli</name>
    <dbReference type="NCBI Taxonomy" id="2487350"/>
    <lineage>
        <taxon>Bacteria</taxon>
        <taxon>Bacillati</taxon>
        <taxon>Bacillota</taxon>
        <taxon>Bacilli</taxon>
        <taxon>Lactobacillales</taxon>
        <taxon>Aerococcaceae</taxon>
        <taxon>Aerococcus</taxon>
    </lineage>
</organism>
<dbReference type="GO" id="GO:0016787">
    <property type="term" value="F:hydrolase activity"/>
    <property type="evidence" value="ECO:0007669"/>
    <property type="project" value="UniProtKB-KW"/>
</dbReference>
<dbReference type="Proteomes" id="UP000273977">
    <property type="component" value="Unassembled WGS sequence"/>
</dbReference>
<feature type="domain" description="AB hydrolase-1" evidence="1">
    <location>
        <begin position="30"/>
        <end position="263"/>
    </location>
</feature>
<dbReference type="InterPro" id="IPR029058">
    <property type="entry name" value="AB_hydrolase_fold"/>
</dbReference>
<dbReference type="PANTHER" id="PTHR43798">
    <property type="entry name" value="MONOACYLGLYCEROL LIPASE"/>
    <property type="match status" value="1"/>
</dbReference>
<sequence>MTRPEIQNSVKTGNFNTNYLEVGQENGGVPVIFIHGSGPGVSAYANWRLVLPEVGKQNHVYALDMIGFGYSDKPTGDQVNYGIELWTQQIVDFMDALDIEKANFVGNSFGGSLAFSMALNHPERTNLLITMGAMGVEMDIPYGLNEVWGYQGTRDHMAELVDLFTYNKKFASEELITTRYEASREEGFHEAFSSMFPYPRQKSVNNLSFPDEKFKTITNRTLLVHGRDDKIVPKETSLRLSNLIEKSDLHLFGQCGHWVQIEKSGPFAELVNDFIAQNS</sequence>
<dbReference type="PRINTS" id="PR00111">
    <property type="entry name" value="ABHYDROLASE"/>
</dbReference>
<dbReference type="EMBL" id="RKMG01000015">
    <property type="protein sequence ID" value="RPA60475.1"/>
    <property type="molecule type" value="Genomic_DNA"/>
</dbReference>
<protein>
    <submittedName>
        <fullName evidence="2">Alpha/beta fold hydrolase</fullName>
    </submittedName>
</protein>
<dbReference type="GO" id="GO:0016020">
    <property type="term" value="C:membrane"/>
    <property type="evidence" value="ECO:0007669"/>
    <property type="project" value="TreeGrafter"/>
</dbReference>
<evidence type="ECO:0000313" key="3">
    <source>
        <dbReference type="Proteomes" id="UP000273977"/>
    </source>
</evidence>
<dbReference type="InterPro" id="IPR000073">
    <property type="entry name" value="AB_hydrolase_1"/>
</dbReference>
<dbReference type="PANTHER" id="PTHR43798:SF33">
    <property type="entry name" value="HYDROLASE, PUTATIVE (AFU_ORTHOLOGUE AFUA_2G14860)-RELATED"/>
    <property type="match status" value="1"/>
</dbReference>
<gene>
    <name evidence="2" type="ORF">EF384_05665</name>
</gene>
<dbReference type="OrthoDB" id="252464at2"/>
<comment type="caution">
    <text evidence="2">The sequence shown here is derived from an EMBL/GenBank/DDBJ whole genome shotgun (WGS) entry which is preliminary data.</text>
</comment>
<name>A0A3N4GE16_9LACT</name>
<dbReference type="SUPFAM" id="SSF53474">
    <property type="entry name" value="alpha/beta-Hydrolases"/>
    <property type="match status" value="1"/>
</dbReference>
<dbReference type="Pfam" id="PF00561">
    <property type="entry name" value="Abhydrolase_1"/>
    <property type="match status" value="1"/>
</dbReference>
<dbReference type="RefSeq" id="WP_123780114.1">
    <property type="nucleotide sequence ID" value="NZ_RKMG01000015.1"/>
</dbReference>
<reference evidence="2 3" key="1">
    <citation type="submission" date="2018-11" db="EMBL/GenBank/DDBJ databases">
        <title>Aerococcus sp. SJQ22, whole genome shotgun sequence.</title>
        <authorList>
            <person name="Sun L."/>
            <person name="Gao X."/>
            <person name="Chen W."/>
            <person name="Huang K."/>
        </authorList>
    </citation>
    <scope>NUCLEOTIDE SEQUENCE [LARGE SCALE GENOMIC DNA]</scope>
    <source>
        <strain evidence="2 3">SJQ22</strain>
    </source>
</reference>
<dbReference type="InterPro" id="IPR050266">
    <property type="entry name" value="AB_hydrolase_sf"/>
</dbReference>
<evidence type="ECO:0000259" key="1">
    <source>
        <dbReference type="Pfam" id="PF00561"/>
    </source>
</evidence>